<evidence type="ECO:0000313" key="3">
    <source>
        <dbReference type="EMBL" id="GMA30824.1"/>
    </source>
</evidence>
<dbReference type="AlphaFoldDB" id="A0AA37XBA3"/>
<feature type="transmembrane region" description="Helical" evidence="2">
    <location>
        <begin position="104"/>
        <end position="128"/>
    </location>
</feature>
<evidence type="ECO:0000256" key="2">
    <source>
        <dbReference type="SAM" id="Phobius"/>
    </source>
</evidence>
<sequence>MRQQREHSISTDRRTTTRTGHVRFGSRRTPALAVALPTGLVLAAGFGVVAAAAGIANGPFWAVAAFFGLISTWAFVALVWIAVVDPDSLRGRAPRTEESVESAWFEKAASASFTDLVIVSGLALAAVAVTDVEISAILVLTGVVVISLADLSVRYLLNRGRG</sequence>
<keyword evidence="2" id="KW-1133">Transmembrane helix</keyword>
<keyword evidence="2" id="KW-0472">Membrane</keyword>
<dbReference type="RefSeq" id="WP_284249575.1">
    <property type="nucleotide sequence ID" value="NZ_BSUM01000001.1"/>
</dbReference>
<feature type="transmembrane region" description="Helical" evidence="2">
    <location>
        <begin position="134"/>
        <end position="157"/>
    </location>
</feature>
<feature type="transmembrane region" description="Helical" evidence="2">
    <location>
        <begin position="31"/>
        <end position="55"/>
    </location>
</feature>
<feature type="region of interest" description="Disordered" evidence="1">
    <location>
        <begin position="1"/>
        <end position="21"/>
    </location>
</feature>
<reference evidence="3" key="2">
    <citation type="submission" date="2023-02" db="EMBL/GenBank/DDBJ databases">
        <authorList>
            <person name="Sun Q."/>
            <person name="Mori K."/>
        </authorList>
    </citation>
    <scope>NUCLEOTIDE SEQUENCE</scope>
    <source>
        <strain evidence="3">NBRC 112290</strain>
    </source>
</reference>
<gene>
    <name evidence="3" type="ORF">GCM10025875_08160</name>
</gene>
<accession>A0AA37XBA3</accession>
<keyword evidence="2" id="KW-0812">Transmembrane</keyword>
<evidence type="ECO:0000313" key="4">
    <source>
        <dbReference type="Proteomes" id="UP001157161"/>
    </source>
</evidence>
<keyword evidence="4" id="KW-1185">Reference proteome</keyword>
<feature type="transmembrane region" description="Helical" evidence="2">
    <location>
        <begin position="61"/>
        <end position="83"/>
    </location>
</feature>
<protein>
    <submittedName>
        <fullName evidence="3">Uncharacterized protein</fullName>
    </submittedName>
</protein>
<feature type="compositionally biased region" description="Basic and acidic residues" evidence="1">
    <location>
        <begin position="1"/>
        <end position="15"/>
    </location>
</feature>
<reference evidence="3" key="1">
    <citation type="journal article" date="2014" name="Int. J. Syst. Evol. Microbiol.">
        <title>Complete genome sequence of Corynebacterium casei LMG S-19264T (=DSM 44701T), isolated from a smear-ripened cheese.</title>
        <authorList>
            <consortium name="US DOE Joint Genome Institute (JGI-PGF)"/>
            <person name="Walter F."/>
            <person name="Albersmeier A."/>
            <person name="Kalinowski J."/>
            <person name="Ruckert C."/>
        </authorList>
    </citation>
    <scope>NUCLEOTIDE SEQUENCE</scope>
    <source>
        <strain evidence="3">NBRC 112290</strain>
    </source>
</reference>
<proteinExistence type="predicted"/>
<evidence type="ECO:0000256" key="1">
    <source>
        <dbReference type="SAM" id="MobiDB-lite"/>
    </source>
</evidence>
<comment type="caution">
    <text evidence="3">The sequence shown here is derived from an EMBL/GenBank/DDBJ whole genome shotgun (WGS) entry which is preliminary data.</text>
</comment>
<dbReference type="Proteomes" id="UP001157161">
    <property type="component" value="Unassembled WGS sequence"/>
</dbReference>
<name>A0AA37XBA3_9MICO</name>
<dbReference type="EMBL" id="BSUM01000001">
    <property type="protein sequence ID" value="GMA30824.1"/>
    <property type="molecule type" value="Genomic_DNA"/>
</dbReference>
<organism evidence="3 4">
    <name type="scientific">Litorihabitans aurantiacus</name>
    <dbReference type="NCBI Taxonomy" id="1930061"/>
    <lineage>
        <taxon>Bacteria</taxon>
        <taxon>Bacillati</taxon>
        <taxon>Actinomycetota</taxon>
        <taxon>Actinomycetes</taxon>
        <taxon>Micrococcales</taxon>
        <taxon>Beutenbergiaceae</taxon>
        <taxon>Litorihabitans</taxon>
    </lineage>
</organism>